<dbReference type="OrthoDB" id="9795352at2"/>
<dbReference type="InterPro" id="IPR029028">
    <property type="entry name" value="Alpha/beta_knot_MTases"/>
</dbReference>
<feature type="domain" description="tRNA/rRNA methyltransferase SpoU type" evidence="3">
    <location>
        <begin position="25"/>
        <end position="168"/>
    </location>
</feature>
<evidence type="ECO:0000313" key="5">
    <source>
        <dbReference type="Proteomes" id="UP000237608"/>
    </source>
</evidence>
<dbReference type="PANTHER" id="PTHR46429:SF1">
    <property type="entry name" value="23S RRNA (GUANOSINE-2'-O-)-METHYLTRANSFERASE RLMB"/>
    <property type="match status" value="1"/>
</dbReference>
<comment type="caution">
    <text evidence="4">The sequence shown here is derived from an EMBL/GenBank/DDBJ whole genome shotgun (WGS) entry which is preliminary data.</text>
</comment>
<dbReference type="InterPro" id="IPR004441">
    <property type="entry name" value="rRNA_MeTrfase_TrmH"/>
</dbReference>
<dbReference type="Gene3D" id="3.40.1280.10">
    <property type="match status" value="1"/>
</dbReference>
<keyword evidence="2 4" id="KW-0808">Transferase</keyword>
<evidence type="ECO:0000256" key="1">
    <source>
        <dbReference type="ARBA" id="ARBA00022603"/>
    </source>
</evidence>
<evidence type="ECO:0000259" key="3">
    <source>
        <dbReference type="Pfam" id="PF00588"/>
    </source>
</evidence>
<dbReference type="GO" id="GO:0032259">
    <property type="term" value="P:methylation"/>
    <property type="evidence" value="ECO:0007669"/>
    <property type="project" value="UniProtKB-KW"/>
</dbReference>
<dbReference type="EMBL" id="MSCL01000001">
    <property type="protein sequence ID" value="PQJ75543.1"/>
    <property type="molecule type" value="Genomic_DNA"/>
</dbReference>
<protein>
    <submittedName>
        <fullName evidence="4">RNA methyltransferase</fullName>
    </submittedName>
</protein>
<dbReference type="AlphaFoldDB" id="A0A2S7WD58"/>
<dbReference type="GO" id="GO:0003723">
    <property type="term" value="F:RNA binding"/>
    <property type="evidence" value="ECO:0007669"/>
    <property type="project" value="InterPro"/>
</dbReference>
<keyword evidence="1 4" id="KW-0489">Methyltransferase</keyword>
<dbReference type="InterPro" id="IPR001537">
    <property type="entry name" value="SpoU_MeTrfase"/>
</dbReference>
<dbReference type="Pfam" id="PF00588">
    <property type="entry name" value="SpoU_methylase"/>
    <property type="match status" value="1"/>
</dbReference>
<evidence type="ECO:0000313" key="4">
    <source>
        <dbReference type="EMBL" id="PQJ75543.1"/>
    </source>
</evidence>
<proteinExistence type="predicted"/>
<evidence type="ECO:0000256" key="2">
    <source>
        <dbReference type="ARBA" id="ARBA00022679"/>
    </source>
</evidence>
<dbReference type="InterPro" id="IPR029026">
    <property type="entry name" value="tRNA_m1G_MTases_N"/>
</dbReference>
<dbReference type="RefSeq" id="WP_105046688.1">
    <property type="nucleotide sequence ID" value="NZ_CP150662.1"/>
</dbReference>
<accession>A0A2S7WD58</accession>
<dbReference type="GO" id="GO:0005829">
    <property type="term" value="C:cytosol"/>
    <property type="evidence" value="ECO:0007669"/>
    <property type="project" value="TreeGrafter"/>
</dbReference>
<gene>
    <name evidence="4" type="ORF">BTO13_10010</name>
</gene>
<dbReference type="CDD" id="cd18097">
    <property type="entry name" value="SpoU-like"/>
    <property type="match status" value="1"/>
</dbReference>
<organism evidence="4 5">
    <name type="scientific">Polaribacter gangjinensis</name>
    <dbReference type="NCBI Taxonomy" id="574710"/>
    <lineage>
        <taxon>Bacteria</taxon>
        <taxon>Pseudomonadati</taxon>
        <taxon>Bacteroidota</taxon>
        <taxon>Flavobacteriia</taxon>
        <taxon>Flavobacteriales</taxon>
        <taxon>Flavobacteriaceae</taxon>
    </lineage>
</organism>
<dbReference type="PANTHER" id="PTHR46429">
    <property type="entry name" value="23S RRNA (GUANOSINE-2'-O-)-METHYLTRANSFERASE RLMB"/>
    <property type="match status" value="1"/>
</dbReference>
<sequence length="176" mass="19629">MRKLKNTELKRLTIEGFKAVEKTPLIVVLDNIRSLNNIGSVFRTSDAFLIEKIYLCGITATPPNNEIHKTALGATDSVDWEYAENTIDVVEKLKSENVTVLAIEQAENSTKLNDFHPDKKQKYAVIFGNEVKGVQQKVVNSCDLCIEIPQLGTKHSLNISVSAGIVLWDIFVKLKS</sequence>
<dbReference type="GO" id="GO:0006396">
    <property type="term" value="P:RNA processing"/>
    <property type="evidence" value="ECO:0007669"/>
    <property type="project" value="InterPro"/>
</dbReference>
<keyword evidence="5" id="KW-1185">Reference proteome</keyword>
<dbReference type="SUPFAM" id="SSF75217">
    <property type="entry name" value="alpha/beta knot"/>
    <property type="match status" value="1"/>
</dbReference>
<dbReference type="GO" id="GO:0008173">
    <property type="term" value="F:RNA methyltransferase activity"/>
    <property type="evidence" value="ECO:0007669"/>
    <property type="project" value="InterPro"/>
</dbReference>
<reference evidence="4 5" key="1">
    <citation type="submission" date="2016-12" db="EMBL/GenBank/DDBJ databases">
        <title>Trade-off between light-utilization and light-protection in marine flavobacteria.</title>
        <authorList>
            <person name="Kumagai Y."/>
            <person name="Yoshizawa S."/>
            <person name="Kogure K."/>
            <person name="Iwasaki W."/>
        </authorList>
    </citation>
    <scope>NUCLEOTIDE SEQUENCE [LARGE SCALE GENOMIC DNA]</scope>
    <source>
        <strain evidence="4 5">KCTC 22729</strain>
    </source>
</reference>
<dbReference type="Proteomes" id="UP000237608">
    <property type="component" value="Unassembled WGS sequence"/>
</dbReference>
<name>A0A2S7WD58_9FLAO</name>